<proteinExistence type="predicted"/>
<sequence length="137" mass="15504">MLIARANFALASPPVGGWSEFFDIRGHSFSLSEFRSSFQSINDASLEVLQLSSDRSVSIPNSASYAAIDSFSEASDAQYDPDDYSANEYNPGLNFLRLRLRLRLRLKLNFVLDPQSHELFVDYHAVKHSKYSVHNLK</sequence>
<evidence type="ECO:0000313" key="1">
    <source>
        <dbReference type="EMBL" id="KAL0566646.1"/>
    </source>
</evidence>
<dbReference type="EMBL" id="JBAHYK010001827">
    <property type="protein sequence ID" value="KAL0566646.1"/>
    <property type="molecule type" value="Genomic_DNA"/>
</dbReference>
<dbReference type="Proteomes" id="UP001465976">
    <property type="component" value="Unassembled WGS sequence"/>
</dbReference>
<comment type="caution">
    <text evidence="1">The sequence shown here is derived from an EMBL/GenBank/DDBJ whole genome shotgun (WGS) entry which is preliminary data.</text>
</comment>
<reference evidence="1 2" key="1">
    <citation type="submission" date="2024-02" db="EMBL/GenBank/DDBJ databases">
        <title>A draft genome for the cacao thread blight pathogen Marasmius crinis-equi.</title>
        <authorList>
            <person name="Cohen S.P."/>
            <person name="Baruah I.K."/>
            <person name="Amoako-Attah I."/>
            <person name="Bukari Y."/>
            <person name="Meinhardt L.W."/>
            <person name="Bailey B.A."/>
        </authorList>
    </citation>
    <scope>NUCLEOTIDE SEQUENCE [LARGE SCALE GENOMIC DNA]</scope>
    <source>
        <strain evidence="1 2">GH-76</strain>
    </source>
</reference>
<organism evidence="1 2">
    <name type="scientific">Marasmius crinis-equi</name>
    <dbReference type="NCBI Taxonomy" id="585013"/>
    <lineage>
        <taxon>Eukaryota</taxon>
        <taxon>Fungi</taxon>
        <taxon>Dikarya</taxon>
        <taxon>Basidiomycota</taxon>
        <taxon>Agaricomycotina</taxon>
        <taxon>Agaricomycetes</taxon>
        <taxon>Agaricomycetidae</taxon>
        <taxon>Agaricales</taxon>
        <taxon>Marasmiineae</taxon>
        <taxon>Marasmiaceae</taxon>
        <taxon>Marasmius</taxon>
    </lineage>
</organism>
<keyword evidence="2" id="KW-1185">Reference proteome</keyword>
<evidence type="ECO:0000313" key="2">
    <source>
        <dbReference type="Proteomes" id="UP001465976"/>
    </source>
</evidence>
<name>A0ABR3EUT3_9AGAR</name>
<accession>A0ABR3EUT3</accession>
<gene>
    <name evidence="1" type="ORF">V5O48_015355</name>
</gene>
<protein>
    <submittedName>
        <fullName evidence="1">Uncharacterized protein</fullName>
    </submittedName>
</protein>